<dbReference type="Gene3D" id="1.25.40.10">
    <property type="entry name" value="Tetratricopeptide repeat domain"/>
    <property type="match status" value="2"/>
</dbReference>
<proteinExistence type="predicted"/>
<dbReference type="Proteomes" id="UP000831796">
    <property type="component" value="Chromosome"/>
</dbReference>
<evidence type="ECO:0000259" key="9">
    <source>
        <dbReference type="SMART" id="SM00387"/>
    </source>
</evidence>
<keyword evidence="6" id="KW-0418">Kinase</keyword>
<evidence type="ECO:0000256" key="4">
    <source>
        <dbReference type="ARBA" id="ARBA00022679"/>
    </source>
</evidence>
<dbReference type="SUPFAM" id="SSF48452">
    <property type="entry name" value="TPR-like"/>
    <property type="match status" value="1"/>
</dbReference>
<dbReference type="EC" id="2.7.13.3" evidence="2"/>
<keyword evidence="11" id="KW-1185">Reference proteome</keyword>
<dbReference type="Pfam" id="PF07568">
    <property type="entry name" value="HisKA_2"/>
    <property type="match status" value="1"/>
</dbReference>
<dbReference type="GO" id="GO:0005524">
    <property type="term" value="F:ATP binding"/>
    <property type="evidence" value="ECO:0007669"/>
    <property type="project" value="UniProtKB-KW"/>
</dbReference>
<dbReference type="InterPro" id="IPR036890">
    <property type="entry name" value="HATPase_C_sf"/>
</dbReference>
<evidence type="ECO:0000256" key="7">
    <source>
        <dbReference type="ARBA" id="ARBA00022840"/>
    </source>
</evidence>
<keyword evidence="3" id="KW-0597">Phosphoprotein</keyword>
<feature type="domain" description="Histidine kinase/HSP90-like ATPase" evidence="9">
    <location>
        <begin position="427"/>
        <end position="524"/>
    </location>
</feature>
<evidence type="ECO:0000256" key="3">
    <source>
        <dbReference type="ARBA" id="ARBA00022553"/>
    </source>
</evidence>
<evidence type="ECO:0000256" key="1">
    <source>
        <dbReference type="ARBA" id="ARBA00000085"/>
    </source>
</evidence>
<evidence type="ECO:0000256" key="6">
    <source>
        <dbReference type="ARBA" id="ARBA00022777"/>
    </source>
</evidence>
<gene>
    <name evidence="10" type="ORF">MUN79_20030</name>
</gene>
<dbReference type="KEGG" id="hcu:MUN79_20030"/>
<keyword evidence="8" id="KW-0802">TPR repeat</keyword>
<evidence type="ECO:0000256" key="5">
    <source>
        <dbReference type="ARBA" id="ARBA00022741"/>
    </source>
</evidence>
<dbReference type="InterPro" id="IPR003594">
    <property type="entry name" value="HATPase_dom"/>
</dbReference>
<dbReference type="Pfam" id="PF13581">
    <property type="entry name" value="HATPase_c_2"/>
    <property type="match status" value="1"/>
</dbReference>
<reference evidence="10" key="1">
    <citation type="submission" date="2022-04" db="EMBL/GenBank/DDBJ databases">
        <title>Hymenobacter sp. isolated from the air.</title>
        <authorList>
            <person name="Won M."/>
            <person name="Lee C.-M."/>
            <person name="Woen H.-Y."/>
            <person name="Kwon S.-W."/>
        </authorList>
    </citation>
    <scope>NUCLEOTIDE SEQUENCE</scope>
    <source>
        <strain evidence="10">5116S-3</strain>
    </source>
</reference>
<dbReference type="EMBL" id="CP095046">
    <property type="protein sequence ID" value="UOQ75031.1"/>
    <property type="molecule type" value="Genomic_DNA"/>
</dbReference>
<keyword evidence="5" id="KW-0547">Nucleotide-binding</keyword>
<accession>A0A8T9QF40</accession>
<evidence type="ECO:0000313" key="10">
    <source>
        <dbReference type="EMBL" id="UOQ75031.1"/>
    </source>
</evidence>
<dbReference type="Pfam" id="PF13181">
    <property type="entry name" value="TPR_8"/>
    <property type="match status" value="1"/>
</dbReference>
<dbReference type="AlphaFoldDB" id="A0A8T9QF40"/>
<dbReference type="InterPro" id="IPR011990">
    <property type="entry name" value="TPR-like_helical_dom_sf"/>
</dbReference>
<comment type="catalytic activity">
    <reaction evidence="1">
        <text>ATP + protein L-histidine = ADP + protein N-phospho-L-histidine.</text>
        <dbReference type="EC" id="2.7.13.3"/>
    </reaction>
</comment>
<name>A0A8T9QF40_9BACT</name>
<dbReference type="SMART" id="SM00028">
    <property type="entry name" value="TPR"/>
    <property type="match status" value="3"/>
</dbReference>
<keyword evidence="4" id="KW-0808">Transferase</keyword>
<sequence length="533" mass="60495">MRYGLATVEAARRSHDTTALSLFYIRLGTAHQEINQLPEAAAYFELALRNAQQEHKPDLVLNAARHVAFTRLAQGQPQQALSFYSGILRQYPPVTARSELEAAMALAECYMALRRYDLAERYYLRILALDEGMWENYRYRFLAYQKIGSYYVKVRQYHKARRYLNQALTLNKQGGSLRRDGNLHLLLFKVDSAQHRYQQALAHYQRYKALHDSIFNEKKSLQIASLQIQYATKEKEQNIALLTKQNRVQQVSIQQKEFQRNAGLGGTLLLLLLSGAVYNRYRLKQRSNRLLEAKQAEINGKNAFLEQVLRDKEGLLRDKDTLLEEKEWMLKEIHHRVKNNLQIISSLLSSQAVYLQDPAALTAVRESQNRVHTMGLIHQNLYQSAGPSLVAMHVYIPELARHLVHSFNRQDSVRLELAVAPVRLDASLAVPVGLILNEALTNALKYAYPARQPGTVAISLQLQDGECVLTIQDTGIGMPAGFDPHKTSTLGLHMIRGLSRQIGGRLQLQHTGGVLISLQFTPVKQPKSSLALT</sequence>
<evidence type="ECO:0000313" key="11">
    <source>
        <dbReference type="Proteomes" id="UP000831796"/>
    </source>
</evidence>
<dbReference type="Gene3D" id="3.30.450.20">
    <property type="entry name" value="PAS domain"/>
    <property type="match status" value="1"/>
</dbReference>
<dbReference type="PANTHER" id="PTHR41523:SF8">
    <property type="entry name" value="ETHYLENE RESPONSE SENSOR PROTEIN"/>
    <property type="match status" value="1"/>
</dbReference>
<dbReference type="PROSITE" id="PS50005">
    <property type="entry name" value="TPR"/>
    <property type="match status" value="1"/>
</dbReference>
<organism evidence="10 11">
    <name type="scientific">Hymenobacter cellulosilyticus</name>
    <dbReference type="NCBI Taxonomy" id="2932248"/>
    <lineage>
        <taxon>Bacteria</taxon>
        <taxon>Pseudomonadati</taxon>
        <taxon>Bacteroidota</taxon>
        <taxon>Cytophagia</taxon>
        <taxon>Cytophagales</taxon>
        <taxon>Hymenobacteraceae</taxon>
        <taxon>Hymenobacter</taxon>
    </lineage>
</organism>
<dbReference type="Pfam" id="PF14559">
    <property type="entry name" value="TPR_19"/>
    <property type="match status" value="1"/>
</dbReference>
<dbReference type="GO" id="GO:0004673">
    <property type="term" value="F:protein histidine kinase activity"/>
    <property type="evidence" value="ECO:0007669"/>
    <property type="project" value="UniProtKB-EC"/>
</dbReference>
<dbReference type="SMART" id="SM00387">
    <property type="entry name" value="HATPase_c"/>
    <property type="match status" value="1"/>
</dbReference>
<dbReference type="InterPro" id="IPR011495">
    <property type="entry name" value="Sig_transdc_His_kin_sub2_dim/P"/>
</dbReference>
<dbReference type="Gene3D" id="3.30.565.10">
    <property type="entry name" value="Histidine kinase-like ATPase, C-terminal domain"/>
    <property type="match status" value="1"/>
</dbReference>
<feature type="repeat" description="TPR" evidence="8">
    <location>
        <begin position="141"/>
        <end position="174"/>
    </location>
</feature>
<evidence type="ECO:0000256" key="8">
    <source>
        <dbReference type="PROSITE-ProRule" id="PRU00339"/>
    </source>
</evidence>
<evidence type="ECO:0000256" key="2">
    <source>
        <dbReference type="ARBA" id="ARBA00012438"/>
    </source>
</evidence>
<keyword evidence="7 10" id="KW-0067">ATP-binding</keyword>
<dbReference type="PANTHER" id="PTHR41523">
    <property type="entry name" value="TWO-COMPONENT SYSTEM SENSOR PROTEIN"/>
    <property type="match status" value="1"/>
</dbReference>
<dbReference type="InterPro" id="IPR019734">
    <property type="entry name" value="TPR_rpt"/>
</dbReference>
<dbReference type="RefSeq" id="WP_244678367.1">
    <property type="nucleotide sequence ID" value="NZ_CP095046.1"/>
</dbReference>
<protein>
    <recommendedName>
        <fullName evidence="2">histidine kinase</fullName>
        <ecNumber evidence="2">2.7.13.3</ecNumber>
    </recommendedName>
</protein>
<dbReference type="SUPFAM" id="SSF55874">
    <property type="entry name" value="ATPase domain of HSP90 chaperone/DNA topoisomerase II/histidine kinase"/>
    <property type="match status" value="1"/>
</dbReference>